<keyword evidence="4 7" id="KW-0812">Transmembrane</keyword>
<dbReference type="Pfam" id="PF01554">
    <property type="entry name" value="MatE"/>
    <property type="match status" value="2"/>
</dbReference>
<dbReference type="RefSeq" id="WP_160383785.1">
    <property type="nucleotide sequence ID" value="NZ_WNXQ01000013.1"/>
</dbReference>
<dbReference type="GO" id="GO:0005886">
    <property type="term" value="C:plasma membrane"/>
    <property type="evidence" value="ECO:0007669"/>
    <property type="project" value="UniProtKB-SubCell"/>
</dbReference>
<comment type="subcellular location">
    <subcellularLocation>
        <location evidence="1">Cell inner membrane</location>
        <topology evidence="1">Multi-pass membrane protein</topology>
    </subcellularLocation>
</comment>
<evidence type="ECO:0000256" key="3">
    <source>
        <dbReference type="ARBA" id="ARBA00022475"/>
    </source>
</evidence>
<keyword evidence="3" id="KW-1003">Cell membrane</keyword>
<evidence type="ECO:0000256" key="6">
    <source>
        <dbReference type="ARBA" id="ARBA00023136"/>
    </source>
</evidence>
<accession>A0A844WEC2</accession>
<evidence type="ECO:0000313" key="9">
    <source>
        <dbReference type="Proteomes" id="UP000443843"/>
    </source>
</evidence>
<sequence>MSEGQARFLTGSLSRHIATMSLTAAVGLLALFVVDLVDMVFISMLGVAELAAAVGFAGSILFMTTSVSIGFAIAGGALVARALGEGNPDRAREVLTHVLALGVIFAIGFAAVIFLNLPGLTALVGATGETQTLSIAYLRILIPTMPILMVGMIASAALRSHGAANLSMLVTVIGGVVNAVLDPILIFVLHMELEGAAWASVAARLSIAGSALWYITHRFGGLAGRSPTAIFKDTRTIAAFAVPAMLANIATPVGSAYVTRAASSFGEEAVAGMAVVGRLTPIAFALIFAMSGAIGPIIGQNFGAGQLDRVRDAFRRAIALCIAYVVPVVALLFLLRAPIADLFGAQGTTRDLIYLFCGPLSLAWVFNGVIFIANASYNNLGHPFYSTWVNWGRNTLGVVPFVAVGAALWGAAGVLIGQMAGGALMALVALWLAKRVMDQAATAPTEPPERPPFLAHRRAFTMLHHRR</sequence>
<feature type="transmembrane region" description="Helical" evidence="7">
    <location>
        <begin position="21"/>
        <end position="44"/>
    </location>
</feature>
<feature type="transmembrane region" description="Helical" evidence="7">
    <location>
        <begin position="415"/>
        <end position="433"/>
    </location>
</feature>
<dbReference type="InterPro" id="IPR048279">
    <property type="entry name" value="MdtK-like"/>
</dbReference>
<dbReference type="AlphaFoldDB" id="A0A844WEC2"/>
<dbReference type="InterPro" id="IPR051327">
    <property type="entry name" value="MATE_MepA_subfamily"/>
</dbReference>
<evidence type="ECO:0000256" key="2">
    <source>
        <dbReference type="ARBA" id="ARBA00022448"/>
    </source>
</evidence>
<feature type="transmembrane region" description="Helical" evidence="7">
    <location>
        <begin position="135"/>
        <end position="154"/>
    </location>
</feature>
<dbReference type="EMBL" id="WNXQ01000013">
    <property type="protein sequence ID" value="MWB79658.1"/>
    <property type="molecule type" value="Genomic_DNA"/>
</dbReference>
<dbReference type="PANTHER" id="PTHR43823:SF3">
    <property type="entry name" value="MULTIDRUG EXPORT PROTEIN MEPA"/>
    <property type="match status" value="1"/>
</dbReference>
<feature type="transmembrane region" description="Helical" evidence="7">
    <location>
        <begin position="195"/>
        <end position="216"/>
    </location>
</feature>
<keyword evidence="9" id="KW-1185">Reference proteome</keyword>
<keyword evidence="5 7" id="KW-1133">Transmembrane helix</keyword>
<evidence type="ECO:0000256" key="4">
    <source>
        <dbReference type="ARBA" id="ARBA00022692"/>
    </source>
</evidence>
<feature type="transmembrane region" description="Helical" evidence="7">
    <location>
        <begin position="388"/>
        <end position="409"/>
    </location>
</feature>
<organism evidence="8 9">
    <name type="scientific">Pseudooceanicola pacificus</name>
    <dbReference type="NCBI Taxonomy" id="2676438"/>
    <lineage>
        <taxon>Bacteria</taxon>
        <taxon>Pseudomonadati</taxon>
        <taxon>Pseudomonadota</taxon>
        <taxon>Alphaproteobacteria</taxon>
        <taxon>Rhodobacterales</taxon>
        <taxon>Paracoccaceae</taxon>
        <taxon>Pseudooceanicola</taxon>
    </lineage>
</organism>
<dbReference type="PANTHER" id="PTHR43823">
    <property type="entry name" value="SPORULATION PROTEIN YKVU"/>
    <property type="match status" value="1"/>
</dbReference>
<evidence type="ECO:0000256" key="7">
    <source>
        <dbReference type="SAM" id="Phobius"/>
    </source>
</evidence>
<reference evidence="8 9" key="1">
    <citation type="submission" date="2019-11" db="EMBL/GenBank/DDBJ databases">
        <title>Pseudooceanicola pacifica sp. nov., isolated from deep-sea sediment of the Pacific Ocean.</title>
        <authorList>
            <person name="Lyu L."/>
        </authorList>
    </citation>
    <scope>NUCLEOTIDE SEQUENCE [LARGE SCALE GENOMIC DNA]</scope>
    <source>
        <strain evidence="8 9">216_PA32_1</strain>
    </source>
</reference>
<feature type="transmembrane region" description="Helical" evidence="7">
    <location>
        <begin position="50"/>
        <end position="83"/>
    </location>
</feature>
<name>A0A844WEC2_9RHOB</name>
<proteinExistence type="predicted"/>
<feature type="transmembrane region" description="Helical" evidence="7">
    <location>
        <begin position="237"/>
        <end position="259"/>
    </location>
</feature>
<dbReference type="Proteomes" id="UP000443843">
    <property type="component" value="Unassembled WGS sequence"/>
</dbReference>
<keyword evidence="6 7" id="KW-0472">Membrane</keyword>
<feature type="transmembrane region" description="Helical" evidence="7">
    <location>
        <begin position="352"/>
        <end position="376"/>
    </location>
</feature>
<gene>
    <name evidence="8" type="ORF">GLS40_16615</name>
</gene>
<comment type="caution">
    <text evidence="8">The sequence shown here is derived from an EMBL/GenBank/DDBJ whole genome shotgun (WGS) entry which is preliminary data.</text>
</comment>
<feature type="transmembrane region" description="Helical" evidence="7">
    <location>
        <begin position="95"/>
        <end position="115"/>
    </location>
</feature>
<dbReference type="InterPro" id="IPR002528">
    <property type="entry name" value="MATE_fam"/>
</dbReference>
<dbReference type="NCBIfam" id="TIGR00797">
    <property type="entry name" value="matE"/>
    <property type="match status" value="1"/>
</dbReference>
<feature type="transmembrane region" description="Helical" evidence="7">
    <location>
        <begin position="318"/>
        <end position="340"/>
    </location>
</feature>
<dbReference type="GO" id="GO:0042910">
    <property type="term" value="F:xenobiotic transmembrane transporter activity"/>
    <property type="evidence" value="ECO:0007669"/>
    <property type="project" value="InterPro"/>
</dbReference>
<feature type="transmembrane region" description="Helical" evidence="7">
    <location>
        <begin position="166"/>
        <end position="189"/>
    </location>
</feature>
<evidence type="ECO:0000256" key="5">
    <source>
        <dbReference type="ARBA" id="ARBA00022989"/>
    </source>
</evidence>
<protein>
    <submittedName>
        <fullName evidence="8">MATE family efflux transporter</fullName>
    </submittedName>
</protein>
<keyword evidence="2" id="KW-0813">Transport</keyword>
<dbReference type="PIRSF" id="PIRSF006603">
    <property type="entry name" value="DinF"/>
    <property type="match status" value="1"/>
</dbReference>
<evidence type="ECO:0000256" key="1">
    <source>
        <dbReference type="ARBA" id="ARBA00004429"/>
    </source>
</evidence>
<evidence type="ECO:0000313" key="8">
    <source>
        <dbReference type="EMBL" id="MWB79658.1"/>
    </source>
</evidence>
<feature type="transmembrane region" description="Helical" evidence="7">
    <location>
        <begin position="279"/>
        <end position="298"/>
    </location>
</feature>
<dbReference type="GO" id="GO:0015297">
    <property type="term" value="F:antiporter activity"/>
    <property type="evidence" value="ECO:0007669"/>
    <property type="project" value="InterPro"/>
</dbReference>